<dbReference type="GO" id="GO:0004777">
    <property type="term" value="F:succinate-semialdehyde dehydrogenase (NAD+) activity"/>
    <property type="evidence" value="ECO:0007669"/>
    <property type="project" value="TreeGrafter"/>
</dbReference>
<evidence type="ECO:0000256" key="4">
    <source>
        <dbReference type="RuleBase" id="RU003345"/>
    </source>
</evidence>
<dbReference type="FunFam" id="3.40.50.720:FF:000616">
    <property type="entry name" value="D-3-phosphoglycerate dehydrogenase 2 chloroplastic"/>
    <property type="match status" value="1"/>
</dbReference>
<dbReference type="OrthoDB" id="1726837at2759"/>
<dbReference type="InterPro" id="IPR016161">
    <property type="entry name" value="Ald_DH/histidinol_DH"/>
</dbReference>
<name>A0A835HMQ6_9MAGN</name>
<dbReference type="Pfam" id="PF00171">
    <property type="entry name" value="Aldedh"/>
    <property type="match status" value="1"/>
</dbReference>
<dbReference type="PROSITE" id="PS00687">
    <property type="entry name" value="ALDEHYDE_DEHYDR_GLU"/>
    <property type="match status" value="1"/>
</dbReference>
<feature type="active site" evidence="3">
    <location>
        <position position="115"/>
    </location>
</feature>
<dbReference type="AlphaFoldDB" id="A0A835HMQ6"/>
<dbReference type="InterPro" id="IPR015590">
    <property type="entry name" value="Aldehyde_DH_dom"/>
</dbReference>
<gene>
    <name evidence="6" type="ORF">IFM89_013469</name>
</gene>
<dbReference type="PANTHER" id="PTHR43353:SF5">
    <property type="entry name" value="SUCCINATE-SEMIALDEHYDE DEHYDROGENASE, MITOCHONDRIAL"/>
    <property type="match status" value="1"/>
</dbReference>
<sequence length="240" mass="25059">MSVSARLAWREIVKWTNAYDGKTIVVYDPATGDVIANLACMGRRETSDAISSASHYLKNQINQGGVNVVMGNASEIGDTILESPQVRKITFTGSTAVGKKLMAGAAGTVKKVSLELGGNAPCIVFDDADLDLAVKISVSYNVTSDISTYNSSICEKFAGAFVAAVKNLQVGNGFTDGVTQGPLINEAAIQKDTFTKVIFITSANVTPHLGASTMEAQEGVAIEIADAFVGALKGELSSSL</sequence>
<evidence type="ECO:0000256" key="2">
    <source>
        <dbReference type="ARBA" id="ARBA00023002"/>
    </source>
</evidence>
<comment type="similarity">
    <text evidence="1 4">Belongs to the aldehyde dehydrogenase family.</text>
</comment>
<keyword evidence="2 4" id="KW-0560">Oxidoreductase</keyword>
<dbReference type="SUPFAM" id="SSF53720">
    <property type="entry name" value="ALDH-like"/>
    <property type="match status" value="1"/>
</dbReference>
<keyword evidence="7" id="KW-1185">Reference proteome</keyword>
<dbReference type="PANTHER" id="PTHR43353">
    <property type="entry name" value="SUCCINATE-SEMIALDEHYDE DEHYDROGENASE, MITOCHONDRIAL"/>
    <property type="match status" value="1"/>
</dbReference>
<evidence type="ECO:0000259" key="5">
    <source>
        <dbReference type="Pfam" id="PF00171"/>
    </source>
</evidence>
<evidence type="ECO:0000313" key="6">
    <source>
        <dbReference type="EMBL" id="KAF9600873.1"/>
    </source>
</evidence>
<proteinExistence type="inferred from homology"/>
<dbReference type="GO" id="GO:0009450">
    <property type="term" value="P:gamma-aminobutyric acid catabolic process"/>
    <property type="evidence" value="ECO:0007669"/>
    <property type="project" value="TreeGrafter"/>
</dbReference>
<evidence type="ECO:0000256" key="3">
    <source>
        <dbReference type="PROSITE-ProRule" id="PRU10007"/>
    </source>
</evidence>
<protein>
    <recommendedName>
        <fullName evidence="5">Aldehyde dehydrogenase domain-containing protein</fullName>
    </recommendedName>
</protein>
<reference evidence="6 7" key="1">
    <citation type="submission" date="2020-10" db="EMBL/GenBank/DDBJ databases">
        <title>The Coptis chinensis genome and diversification of protoberbering-type alkaloids.</title>
        <authorList>
            <person name="Wang B."/>
            <person name="Shu S."/>
            <person name="Song C."/>
            <person name="Liu Y."/>
        </authorList>
    </citation>
    <scope>NUCLEOTIDE SEQUENCE [LARGE SCALE GENOMIC DNA]</scope>
    <source>
        <strain evidence="6">HL-2020</strain>
        <tissue evidence="6">Leaf</tissue>
    </source>
</reference>
<dbReference type="InterPro" id="IPR050740">
    <property type="entry name" value="Aldehyde_DH_Superfamily"/>
</dbReference>
<organism evidence="6 7">
    <name type="scientific">Coptis chinensis</name>
    <dbReference type="NCBI Taxonomy" id="261450"/>
    <lineage>
        <taxon>Eukaryota</taxon>
        <taxon>Viridiplantae</taxon>
        <taxon>Streptophyta</taxon>
        <taxon>Embryophyta</taxon>
        <taxon>Tracheophyta</taxon>
        <taxon>Spermatophyta</taxon>
        <taxon>Magnoliopsida</taxon>
        <taxon>Ranunculales</taxon>
        <taxon>Ranunculaceae</taxon>
        <taxon>Coptidoideae</taxon>
        <taxon>Coptis</taxon>
    </lineage>
</organism>
<evidence type="ECO:0000313" key="7">
    <source>
        <dbReference type="Proteomes" id="UP000631114"/>
    </source>
</evidence>
<dbReference type="Gene3D" id="3.40.309.10">
    <property type="entry name" value="Aldehyde Dehydrogenase, Chain A, domain 2"/>
    <property type="match status" value="1"/>
</dbReference>
<accession>A0A835HMQ6</accession>
<dbReference type="EMBL" id="JADFTS010000006">
    <property type="protein sequence ID" value="KAF9600873.1"/>
    <property type="molecule type" value="Genomic_DNA"/>
</dbReference>
<comment type="caution">
    <text evidence="6">The sequence shown here is derived from an EMBL/GenBank/DDBJ whole genome shotgun (WGS) entry which is preliminary data.</text>
</comment>
<dbReference type="InterPro" id="IPR029510">
    <property type="entry name" value="Ald_DH_CS_GLU"/>
</dbReference>
<evidence type="ECO:0000256" key="1">
    <source>
        <dbReference type="ARBA" id="ARBA00009986"/>
    </source>
</evidence>
<feature type="domain" description="Aldehyde dehydrogenase" evidence="5">
    <location>
        <begin position="61"/>
        <end position="191"/>
    </location>
</feature>
<dbReference type="Gene3D" id="3.40.605.10">
    <property type="entry name" value="Aldehyde Dehydrogenase, Chain A, domain 1"/>
    <property type="match status" value="1"/>
</dbReference>
<dbReference type="Proteomes" id="UP000631114">
    <property type="component" value="Unassembled WGS sequence"/>
</dbReference>
<dbReference type="InterPro" id="IPR016163">
    <property type="entry name" value="Ald_DH_C"/>
</dbReference>
<dbReference type="InterPro" id="IPR016162">
    <property type="entry name" value="Ald_DH_N"/>
</dbReference>